<keyword evidence="2" id="KW-0843">Virulence</keyword>
<dbReference type="Proteomes" id="UP001152300">
    <property type="component" value="Unassembled WGS sequence"/>
</dbReference>
<evidence type="ECO:0000256" key="1">
    <source>
        <dbReference type="ARBA" id="ARBA00022669"/>
    </source>
</evidence>
<dbReference type="AlphaFoldDB" id="A0A9X0AR43"/>
<dbReference type="InterPro" id="IPR052210">
    <property type="entry name" value="LysM1-like"/>
</dbReference>
<name>A0A9X0AR43_9HELO</name>
<feature type="compositionally biased region" description="Low complexity" evidence="3">
    <location>
        <begin position="624"/>
        <end position="656"/>
    </location>
</feature>
<comment type="caution">
    <text evidence="6">The sequence shown here is derived from an EMBL/GenBank/DDBJ whole genome shotgun (WGS) entry which is preliminary data.</text>
</comment>
<keyword evidence="1" id="KW-0147">Chitin-binding</keyword>
<dbReference type="GO" id="GO:0008061">
    <property type="term" value="F:chitin binding"/>
    <property type="evidence" value="ECO:0007669"/>
    <property type="project" value="UniProtKB-KW"/>
</dbReference>
<feature type="chain" id="PRO_5040807269" description="LysM domain-containing protein" evidence="4">
    <location>
        <begin position="26"/>
        <end position="740"/>
    </location>
</feature>
<accession>A0A9X0AR43</accession>
<dbReference type="Pfam" id="PF01476">
    <property type="entry name" value="LysM"/>
    <property type="match status" value="1"/>
</dbReference>
<keyword evidence="4" id="KW-0732">Signal</keyword>
<sequence>MMFFSSSELIHLAILATQWTRFTSAVQLITVDTLPSDSLSANCIAALTANVNCARQVKGFLPGIYKSIEVLERACTNDCSVSLAKYQKATEVACGDHDSFLISENREAPVSFIPQIMFYNFNRTCIKDEGRWCNVVHKGFAESNMTNSISELASDNEKRQLPVDLCDNCVIKQLQFQAGSPINDGFLLQSKYSSLTASCSKTGLPLGTSTTPFPVQPMPTSPAGNCTGYWYTLKAGDTCRSISQSQGVGTAWLLYDNNLAAFCAGFPTNGTLCIQNRCSVYTLQVNDTCLGIAGARNLSQVQVNTWNPILGELCRSINLSVGDSICVSPPGEPDYTAPTITAPPTSGPSATAAPVPTPLAPGTTEYCAQYHVTEKGEYCNLLVIKFSIALEDFLFLNPHINANCTNLWADTYYCVKPVGSVDLYPSHSNYVPTTATYSTIPFDSLPKATFTAPAITGLPEVLPLAKGTRADCFVYANADSLKLTFDLASTFFTSACDAVAKGWSISLDELANWNPSLQINSTDCAPQAGQRYCMAQWNGASFTQTKTIATSTPLPIRDGATSDCKDYSSVTAGITCQNILDRNAITIEQFYAWNPAVGPQCGNLWSGYRYCIRVDDVPVDPEESTSSSSTTNKSISPSSTATSSASSPRATAPAPTQDGIAPTCNKWHIGDGFPSSCCFASRILKLIVRVCSAGDGLFCYDISVKYGITLEQFFAWNPAVSTYCGAGFWGGYAYCVGLFS</sequence>
<evidence type="ECO:0000259" key="5">
    <source>
        <dbReference type="PROSITE" id="PS51782"/>
    </source>
</evidence>
<proteinExistence type="predicted"/>
<organism evidence="6 7">
    <name type="scientific">Sclerotinia nivalis</name>
    <dbReference type="NCBI Taxonomy" id="352851"/>
    <lineage>
        <taxon>Eukaryota</taxon>
        <taxon>Fungi</taxon>
        <taxon>Dikarya</taxon>
        <taxon>Ascomycota</taxon>
        <taxon>Pezizomycotina</taxon>
        <taxon>Leotiomycetes</taxon>
        <taxon>Helotiales</taxon>
        <taxon>Sclerotiniaceae</taxon>
        <taxon>Sclerotinia</taxon>
    </lineage>
</organism>
<dbReference type="InterPro" id="IPR018392">
    <property type="entry name" value="LysM"/>
</dbReference>
<dbReference type="PANTHER" id="PTHR34997:SF1">
    <property type="entry name" value="PEPTIDOGLYCAN-BINDING LYSIN DOMAIN"/>
    <property type="match status" value="1"/>
</dbReference>
<feature type="region of interest" description="Disordered" evidence="3">
    <location>
        <begin position="621"/>
        <end position="658"/>
    </location>
</feature>
<dbReference type="PROSITE" id="PS51782">
    <property type="entry name" value="LYSM"/>
    <property type="match status" value="4"/>
</dbReference>
<evidence type="ECO:0000256" key="4">
    <source>
        <dbReference type="SAM" id="SignalP"/>
    </source>
</evidence>
<dbReference type="InterPro" id="IPR036779">
    <property type="entry name" value="LysM_dom_sf"/>
</dbReference>
<dbReference type="PANTHER" id="PTHR34997">
    <property type="entry name" value="AM15"/>
    <property type="match status" value="1"/>
</dbReference>
<protein>
    <recommendedName>
        <fullName evidence="5">LysM domain-containing protein</fullName>
    </recommendedName>
</protein>
<keyword evidence="7" id="KW-1185">Reference proteome</keyword>
<evidence type="ECO:0000313" key="6">
    <source>
        <dbReference type="EMBL" id="KAJ8066923.1"/>
    </source>
</evidence>
<reference evidence="6" key="1">
    <citation type="submission" date="2022-11" db="EMBL/GenBank/DDBJ databases">
        <title>Genome Resource of Sclerotinia nivalis Strain SnTB1, a Plant Pathogen Isolated from American Ginseng.</title>
        <authorList>
            <person name="Fan S."/>
        </authorList>
    </citation>
    <scope>NUCLEOTIDE SEQUENCE</scope>
    <source>
        <strain evidence="6">SnTB1</strain>
    </source>
</reference>
<gene>
    <name evidence="6" type="ORF">OCU04_004308</name>
</gene>
<evidence type="ECO:0000256" key="3">
    <source>
        <dbReference type="SAM" id="MobiDB-lite"/>
    </source>
</evidence>
<feature type="domain" description="LysM" evidence="5">
    <location>
        <begin position="687"/>
        <end position="736"/>
    </location>
</feature>
<dbReference type="EMBL" id="JAPEIS010000004">
    <property type="protein sequence ID" value="KAJ8066923.1"/>
    <property type="molecule type" value="Genomic_DNA"/>
</dbReference>
<feature type="domain" description="LysM" evidence="5">
    <location>
        <begin position="566"/>
        <end position="612"/>
    </location>
</feature>
<dbReference type="SMART" id="SM00257">
    <property type="entry name" value="LysM"/>
    <property type="match status" value="4"/>
</dbReference>
<evidence type="ECO:0000256" key="2">
    <source>
        <dbReference type="ARBA" id="ARBA00023026"/>
    </source>
</evidence>
<dbReference type="Gene3D" id="3.10.350.10">
    <property type="entry name" value="LysM domain"/>
    <property type="match status" value="4"/>
</dbReference>
<dbReference type="CDD" id="cd00118">
    <property type="entry name" value="LysM"/>
    <property type="match status" value="2"/>
</dbReference>
<dbReference type="OrthoDB" id="5985073at2759"/>
<evidence type="ECO:0000313" key="7">
    <source>
        <dbReference type="Proteomes" id="UP001152300"/>
    </source>
</evidence>
<feature type="domain" description="LysM" evidence="5">
    <location>
        <begin position="229"/>
        <end position="274"/>
    </location>
</feature>
<feature type="signal peptide" evidence="4">
    <location>
        <begin position="1"/>
        <end position="25"/>
    </location>
</feature>
<feature type="domain" description="LysM" evidence="5">
    <location>
        <begin position="369"/>
        <end position="415"/>
    </location>
</feature>